<dbReference type="EMBL" id="JBHFFA010000007">
    <property type="protein sequence ID" value="KAL2612959.1"/>
    <property type="molecule type" value="Genomic_DNA"/>
</dbReference>
<protein>
    <submittedName>
        <fullName evidence="1">Uncharacterized protein</fullName>
    </submittedName>
</protein>
<sequence>MPHAPPPVLAGPGEPKAALPHVMKAYRVTPNGTTTTSLEPRSVHSVVCRSGGPVCYIVKTQTPGPPHGRGDIGRRGGNERVPVVRIYLNNLYAGWESTTDPCFGGEPEEAIIRVTRLGGSRKSEPLTCVAR</sequence>
<dbReference type="AlphaFoldDB" id="A0ABD1XVZ1"/>
<name>A0ABD1XVZ1_9MARC</name>
<dbReference type="Proteomes" id="UP001605036">
    <property type="component" value="Unassembled WGS sequence"/>
</dbReference>
<evidence type="ECO:0000313" key="2">
    <source>
        <dbReference type="Proteomes" id="UP001605036"/>
    </source>
</evidence>
<proteinExistence type="predicted"/>
<reference evidence="1 2" key="1">
    <citation type="submission" date="2024-09" db="EMBL/GenBank/DDBJ databases">
        <title>Chromosome-scale assembly of Riccia fluitans.</title>
        <authorList>
            <person name="Paukszto L."/>
            <person name="Sawicki J."/>
            <person name="Karawczyk K."/>
            <person name="Piernik-Szablinska J."/>
            <person name="Szczecinska M."/>
            <person name="Mazdziarz M."/>
        </authorList>
    </citation>
    <scope>NUCLEOTIDE SEQUENCE [LARGE SCALE GENOMIC DNA]</scope>
    <source>
        <strain evidence="1">Rf_01</strain>
        <tissue evidence="1">Aerial parts of the thallus</tissue>
    </source>
</reference>
<keyword evidence="2" id="KW-1185">Reference proteome</keyword>
<comment type="caution">
    <text evidence="1">The sequence shown here is derived from an EMBL/GenBank/DDBJ whole genome shotgun (WGS) entry which is preliminary data.</text>
</comment>
<evidence type="ECO:0000313" key="1">
    <source>
        <dbReference type="EMBL" id="KAL2612959.1"/>
    </source>
</evidence>
<gene>
    <name evidence="1" type="ORF">R1flu_024651</name>
</gene>
<organism evidence="1 2">
    <name type="scientific">Riccia fluitans</name>
    <dbReference type="NCBI Taxonomy" id="41844"/>
    <lineage>
        <taxon>Eukaryota</taxon>
        <taxon>Viridiplantae</taxon>
        <taxon>Streptophyta</taxon>
        <taxon>Embryophyta</taxon>
        <taxon>Marchantiophyta</taxon>
        <taxon>Marchantiopsida</taxon>
        <taxon>Marchantiidae</taxon>
        <taxon>Marchantiales</taxon>
        <taxon>Ricciaceae</taxon>
        <taxon>Riccia</taxon>
    </lineage>
</organism>
<accession>A0ABD1XVZ1</accession>